<evidence type="ECO:0000256" key="2">
    <source>
        <dbReference type="ARBA" id="ARBA00023015"/>
    </source>
</evidence>
<feature type="region of interest" description="Disordered" evidence="6">
    <location>
        <begin position="1"/>
        <end position="77"/>
    </location>
</feature>
<dbReference type="Proteomes" id="UP000287651">
    <property type="component" value="Unassembled WGS sequence"/>
</dbReference>
<feature type="compositionally biased region" description="Low complexity" evidence="6">
    <location>
        <begin position="27"/>
        <end position="43"/>
    </location>
</feature>
<dbReference type="Pfam" id="PF13837">
    <property type="entry name" value="Myb_DNA-bind_4"/>
    <property type="match status" value="1"/>
</dbReference>
<name>A0A426Z3J1_ENSVE</name>
<keyword evidence="2" id="KW-0805">Transcription regulation</keyword>
<proteinExistence type="predicted"/>
<protein>
    <recommendedName>
        <fullName evidence="7">Myb/SANT-like DNA-binding domain-containing protein</fullName>
    </recommendedName>
</protein>
<organism evidence="8 9">
    <name type="scientific">Ensete ventricosum</name>
    <name type="common">Abyssinian banana</name>
    <name type="synonym">Musa ensete</name>
    <dbReference type="NCBI Taxonomy" id="4639"/>
    <lineage>
        <taxon>Eukaryota</taxon>
        <taxon>Viridiplantae</taxon>
        <taxon>Streptophyta</taxon>
        <taxon>Embryophyta</taxon>
        <taxon>Tracheophyta</taxon>
        <taxon>Spermatophyta</taxon>
        <taxon>Magnoliopsida</taxon>
        <taxon>Liliopsida</taxon>
        <taxon>Zingiberales</taxon>
        <taxon>Musaceae</taxon>
        <taxon>Ensete</taxon>
    </lineage>
</organism>
<dbReference type="PANTHER" id="PTHR21654">
    <property type="entry name" value="FI21293P1"/>
    <property type="match status" value="1"/>
</dbReference>
<dbReference type="EMBL" id="AMZH03008630">
    <property type="protein sequence ID" value="RRT58547.1"/>
    <property type="molecule type" value="Genomic_DNA"/>
</dbReference>
<evidence type="ECO:0000259" key="7">
    <source>
        <dbReference type="Pfam" id="PF13837"/>
    </source>
</evidence>
<dbReference type="Gene3D" id="1.10.10.60">
    <property type="entry name" value="Homeodomain-like"/>
    <property type="match status" value="1"/>
</dbReference>
<evidence type="ECO:0000256" key="4">
    <source>
        <dbReference type="ARBA" id="ARBA00023163"/>
    </source>
</evidence>
<gene>
    <name evidence="8" type="ORF">B296_00044954</name>
</gene>
<comment type="caution">
    <text evidence="8">The sequence shown here is derived from an EMBL/GenBank/DDBJ whole genome shotgun (WGS) entry which is preliminary data.</text>
</comment>
<keyword evidence="3" id="KW-0238">DNA-binding</keyword>
<evidence type="ECO:0000256" key="1">
    <source>
        <dbReference type="ARBA" id="ARBA00004123"/>
    </source>
</evidence>
<comment type="subcellular location">
    <subcellularLocation>
        <location evidence="1">Nucleus</location>
    </subcellularLocation>
</comment>
<sequence>MTQFSTAPPGSRAHLLGIPGPEPFQDPPLAEAPSPLSSRPPAANFDELARGAAGGNLPEDDGEGGGSGATGNRWPRQETLALLQIRSDMDSAFRDATLKGPLWEEVSR</sequence>
<reference evidence="8 9" key="1">
    <citation type="journal article" date="2014" name="Agronomy (Basel)">
        <title>A Draft Genome Sequence for Ensete ventricosum, the Drought-Tolerant Tree Against Hunger.</title>
        <authorList>
            <person name="Harrison J."/>
            <person name="Moore K.A."/>
            <person name="Paszkiewicz K."/>
            <person name="Jones T."/>
            <person name="Grant M."/>
            <person name="Ambacheew D."/>
            <person name="Muzemil S."/>
            <person name="Studholme D.J."/>
        </authorList>
    </citation>
    <scope>NUCLEOTIDE SEQUENCE [LARGE SCALE GENOMIC DNA]</scope>
</reference>
<dbReference type="GO" id="GO:0005634">
    <property type="term" value="C:nucleus"/>
    <property type="evidence" value="ECO:0007669"/>
    <property type="project" value="UniProtKB-SubCell"/>
</dbReference>
<dbReference type="GO" id="GO:0003677">
    <property type="term" value="F:DNA binding"/>
    <property type="evidence" value="ECO:0007669"/>
    <property type="project" value="UniProtKB-KW"/>
</dbReference>
<dbReference type="GO" id="GO:0006355">
    <property type="term" value="P:regulation of DNA-templated transcription"/>
    <property type="evidence" value="ECO:0007669"/>
    <property type="project" value="UniProtKB-ARBA"/>
</dbReference>
<keyword evidence="4" id="KW-0804">Transcription</keyword>
<dbReference type="PANTHER" id="PTHR21654:SF84">
    <property type="entry name" value="SI:DKEY-66I24.7"/>
    <property type="match status" value="1"/>
</dbReference>
<keyword evidence="5" id="KW-0539">Nucleus</keyword>
<feature type="domain" description="Myb/SANT-like DNA-binding" evidence="7">
    <location>
        <begin position="72"/>
        <end position="108"/>
    </location>
</feature>
<evidence type="ECO:0000313" key="8">
    <source>
        <dbReference type="EMBL" id="RRT58547.1"/>
    </source>
</evidence>
<dbReference type="AlphaFoldDB" id="A0A426Z3J1"/>
<accession>A0A426Z3J1</accession>
<dbReference type="InterPro" id="IPR044822">
    <property type="entry name" value="Myb_DNA-bind_4"/>
</dbReference>
<evidence type="ECO:0000313" key="9">
    <source>
        <dbReference type="Proteomes" id="UP000287651"/>
    </source>
</evidence>
<evidence type="ECO:0000256" key="3">
    <source>
        <dbReference type="ARBA" id="ARBA00023125"/>
    </source>
</evidence>
<evidence type="ECO:0000256" key="6">
    <source>
        <dbReference type="SAM" id="MobiDB-lite"/>
    </source>
</evidence>
<evidence type="ECO:0000256" key="5">
    <source>
        <dbReference type="ARBA" id="ARBA00023242"/>
    </source>
</evidence>